<evidence type="ECO:0000259" key="5">
    <source>
        <dbReference type="PROSITE" id="PS50158"/>
    </source>
</evidence>
<organism evidence="6">
    <name type="scientific">Phaeomonas parva</name>
    <dbReference type="NCBI Taxonomy" id="124430"/>
    <lineage>
        <taxon>Eukaryota</taxon>
        <taxon>Sar</taxon>
        <taxon>Stramenopiles</taxon>
        <taxon>Ochrophyta</taxon>
        <taxon>Pinguiophyceae</taxon>
        <taxon>Pinguiochrysidales</taxon>
        <taxon>Pinguiochrysidaceae</taxon>
        <taxon>Phaeomonas</taxon>
    </lineage>
</organism>
<evidence type="ECO:0000313" key="6">
    <source>
        <dbReference type="EMBL" id="CAD9262154.1"/>
    </source>
</evidence>
<protein>
    <recommendedName>
        <fullName evidence="7">CCHC-type domain-containing protein</fullName>
    </recommendedName>
</protein>
<feature type="compositionally biased region" description="Acidic residues" evidence="3">
    <location>
        <begin position="284"/>
        <end position="299"/>
    </location>
</feature>
<evidence type="ECO:0008006" key="7">
    <source>
        <dbReference type="Google" id="ProtNLM"/>
    </source>
</evidence>
<dbReference type="InterPro" id="IPR000504">
    <property type="entry name" value="RRM_dom"/>
</dbReference>
<evidence type="ECO:0000256" key="1">
    <source>
        <dbReference type="PROSITE-ProRule" id="PRU00047"/>
    </source>
</evidence>
<feature type="region of interest" description="Disordered" evidence="3">
    <location>
        <begin position="1"/>
        <end position="100"/>
    </location>
</feature>
<name>A0A7S1XTZ9_9STRA</name>
<dbReference type="SMART" id="SM00343">
    <property type="entry name" value="ZnF_C2HC"/>
    <property type="match status" value="4"/>
</dbReference>
<dbReference type="GO" id="GO:0003723">
    <property type="term" value="F:RNA binding"/>
    <property type="evidence" value="ECO:0007669"/>
    <property type="project" value="UniProtKB-UniRule"/>
</dbReference>
<feature type="compositionally biased region" description="Acidic residues" evidence="3">
    <location>
        <begin position="157"/>
        <end position="174"/>
    </location>
</feature>
<evidence type="ECO:0000256" key="2">
    <source>
        <dbReference type="PROSITE-ProRule" id="PRU00176"/>
    </source>
</evidence>
<feature type="compositionally biased region" description="Acidic residues" evidence="3">
    <location>
        <begin position="8"/>
        <end position="17"/>
    </location>
</feature>
<dbReference type="InterPro" id="IPR001878">
    <property type="entry name" value="Znf_CCHC"/>
</dbReference>
<feature type="compositionally biased region" description="Gly residues" evidence="3">
    <location>
        <begin position="601"/>
        <end position="612"/>
    </location>
</feature>
<feature type="region of interest" description="Disordered" evidence="3">
    <location>
        <begin position="283"/>
        <end position="318"/>
    </location>
</feature>
<feature type="compositionally biased region" description="Basic residues" evidence="3">
    <location>
        <begin position="716"/>
        <end position="735"/>
    </location>
</feature>
<dbReference type="EMBL" id="HBGJ01032479">
    <property type="protein sequence ID" value="CAD9262154.1"/>
    <property type="molecule type" value="Transcribed_RNA"/>
</dbReference>
<reference evidence="6" key="1">
    <citation type="submission" date="2021-01" db="EMBL/GenBank/DDBJ databases">
        <authorList>
            <person name="Corre E."/>
            <person name="Pelletier E."/>
            <person name="Niang G."/>
            <person name="Scheremetjew M."/>
            <person name="Finn R."/>
            <person name="Kale V."/>
            <person name="Holt S."/>
            <person name="Cochrane G."/>
            <person name="Meng A."/>
            <person name="Brown T."/>
            <person name="Cohen L."/>
        </authorList>
    </citation>
    <scope>NUCLEOTIDE SEQUENCE</scope>
    <source>
        <strain evidence="6">CCMP2877</strain>
    </source>
</reference>
<accession>A0A7S1XTZ9</accession>
<evidence type="ECO:0000259" key="4">
    <source>
        <dbReference type="PROSITE" id="PS50102"/>
    </source>
</evidence>
<evidence type="ECO:0000256" key="3">
    <source>
        <dbReference type="SAM" id="MobiDB-lite"/>
    </source>
</evidence>
<dbReference type="InterPro" id="IPR035979">
    <property type="entry name" value="RBD_domain_sf"/>
</dbReference>
<feature type="region of interest" description="Disordered" evidence="3">
    <location>
        <begin position="688"/>
        <end position="735"/>
    </location>
</feature>
<dbReference type="Pfam" id="PF00076">
    <property type="entry name" value="RRM_1"/>
    <property type="match status" value="1"/>
</dbReference>
<dbReference type="InterPro" id="IPR012677">
    <property type="entry name" value="Nucleotide-bd_a/b_plait_sf"/>
</dbReference>
<feature type="domain" description="CCHC-type" evidence="5">
    <location>
        <begin position="364"/>
        <end position="381"/>
    </location>
</feature>
<dbReference type="PROSITE" id="PS50102">
    <property type="entry name" value="RRM"/>
    <property type="match status" value="1"/>
</dbReference>
<keyword evidence="1" id="KW-0863">Zinc-finger</keyword>
<dbReference type="InterPro" id="IPR036875">
    <property type="entry name" value="Znf_CCHC_sf"/>
</dbReference>
<dbReference type="CDD" id="cd00590">
    <property type="entry name" value="RRM_SF"/>
    <property type="match status" value="1"/>
</dbReference>
<feature type="compositionally biased region" description="Low complexity" evidence="3">
    <location>
        <begin position="25"/>
        <end position="43"/>
    </location>
</feature>
<dbReference type="AlphaFoldDB" id="A0A7S1XTZ9"/>
<gene>
    <name evidence="6" type="ORF">PPAR1163_LOCUS20535</name>
</gene>
<proteinExistence type="predicted"/>
<dbReference type="PROSITE" id="PS50158">
    <property type="entry name" value="ZF_CCHC"/>
    <property type="match status" value="1"/>
</dbReference>
<dbReference type="Gene3D" id="3.30.70.330">
    <property type="match status" value="1"/>
</dbReference>
<sequence length="735" mass="77163">MPGKTDFEEPEVESEGEGDARGDEGYAAGAQPDAKAAAGGDAKTSPNVASPKSPAGTAAAAAAPGGGGGLVRRRAKVLSPWARERLLKKRPRPEEAQQLVRLEPMRDTFLAEFAAQYQGPEKGAKKAAARGAGGAGVSAPPEKAKAGGSSKETALVIDDDGGDDVDAPGDDDDDDSVEILERLKPKWVVVSNLPRSVKEPQFRELAERYGAVREIKFKKALRGGSTGRIDYADGPSAHLGAYDGMQGMKIRDRKLGVVLTDEAGAEMDVAKLRGGGAGAAAVDSDGDVEIGGSDSDDDMYGEKPGPMSEASARAGAGAGTGAVGDLDARLSPQALGELKVASGGAGRYFLGGEPDRVFKPRNERRCMRCGRSGHLSYSCPRTNFCGNCGSIDHALHHCPLGPLPVQRLCLLCGSPNHDAECDGRWRDCPALSGQPPMYDLAAARCLYCGELGHLCCRPPDPQAPWRPEQAAVSNLDATGSLAAALGDAANGGGSTHLRFREGGEAPLATIDLVYCANCGLEGHDVEECDQLPFLRILANPQALVEVISSYGARVNPYAVMQRERAAQKRQRRRGGGVISGVQYFEPPAHARQRYPAIQIGGKPGRAGQGAGPGAAAPPPSEPPKKRRKVAGAKPGEGGEGAAVKKAKKGKKNKGKKKSARWQLRLKSLGVDPKGMSNTVMRQKYLGIVKDMRRRGERVPDVPELGEKSGDAIAGRDKKKKTPPSKKAKKKKAADA</sequence>
<keyword evidence="1" id="KW-0862">Zinc</keyword>
<keyword evidence="2" id="KW-0694">RNA-binding</keyword>
<feature type="domain" description="RRM" evidence="4">
    <location>
        <begin position="186"/>
        <end position="262"/>
    </location>
</feature>
<dbReference type="SUPFAM" id="SSF54928">
    <property type="entry name" value="RNA-binding domain, RBD"/>
    <property type="match status" value="1"/>
</dbReference>
<dbReference type="SUPFAM" id="SSF57756">
    <property type="entry name" value="Retrovirus zinc finger-like domains"/>
    <property type="match status" value="1"/>
</dbReference>
<feature type="compositionally biased region" description="Low complexity" evidence="3">
    <location>
        <begin position="54"/>
        <end position="63"/>
    </location>
</feature>
<keyword evidence="1" id="KW-0479">Metal-binding</keyword>
<feature type="compositionally biased region" description="Basic residues" evidence="3">
    <location>
        <begin position="644"/>
        <end position="659"/>
    </location>
</feature>
<feature type="region of interest" description="Disordered" evidence="3">
    <location>
        <begin position="116"/>
        <end position="174"/>
    </location>
</feature>
<dbReference type="Gene3D" id="4.10.60.10">
    <property type="entry name" value="Zinc finger, CCHC-type"/>
    <property type="match status" value="1"/>
</dbReference>
<dbReference type="GO" id="GO:0008270">
    <property type="term" value="F:zinc ion binding"/>
    <property type="evidence" value="ECO:0007669"/>
    <property type="project" value="UniProtKB-KW"/>
</dbReference>
<dbReference type="PANTHER" id="PTHR46978:SF1">
    <property type="entry name" value="ZINC KNUCKLE (CCHC-TYPE) FAMILY PROTEIN"/>
    <property type="match status" value="1"/>
</dbReference>
<feature type="region of interest" description="Disordered" evidence="3">
    <location>
        <begin position="598"/>
        <end position="675"/>
    </location>
</feature>
<dbReference type="PANTHER" id="PTHR46978">
    <property type="entry name" value="ZINC KNUCKLE (CCHC-TYPE) FAMILY PROTEIN"/>
    <property type="match status" value="1"/>
</dbReference>
<feature type="compositionally biased region" description="Basic and acidic residues" evidence="3">
    <location>
        <begin position="696"/>
        <end position="715"/>
    </location>
</feature>